<protein>
    <submittedName>
        <fullName evidence="1">Uncharacterized protein</fullName>
    </submittedName>
</protein>
<dbReference type="EMBL" id="JAWDJW010001799">
    <property type="protein sequence ID" value="KAK3078553.1"/>
    <property type="molecule type" value="Genomic_DNA"/>
</dbReference>
<keyword evidence="2" id="KW-1185">Reference proteome</keyword>
<sequence length="349" mass="37744">MSSLLQNSVVRNTLLTVGATTALYKTYQLANFIGLYTRRSLLPRYLSQSPSSWAIVTGASDGIGAGFAQELLASGFNVILHGRNSSKLSDLKSRLQEEYPSRSIDIVVADATDVLKSVSTITDFVKEKGYLLTVLINNIGSVTGLGGPHFTTIETISAAHMDALIDLNARFMLHLTRSLLPLLGQYRHKPSPTTDTDTDSTSPPETTSPHPALIMTISSAASPAALPFLTLYASLKSLASTFSVALGHELALLNRPIESLGILVANVSSAMNKSPTSLFTPSSRQMARAALEKVGCGRREVWGYWAHGVQAAVVFELLGRRVRERMLGKVQLESWRGERREVTGAGEKE</sequence>
<reference evidence="1" key="1">
    <citation type="submission" date="2024-09" db="EMBL/GenBank/DDBJ databases">
        <title>Black Yeasts Isolated from many extreme environments.</title>
        <authorList>
            <person name="Coleine C."/>
            <person name="Stajich J.E."/>
            <person name="Selbmann L."/>
        </authorList>
    </citation>
    <scope>NUCLEOTIDE SEQUENCE</scope>
    <source>
        <strain evidence="1">CCFEE 5737</strain>
    </source>
</reference>
<evidence type="ECO:0000313" key="1">
    <source>
        <dbReference type="EMBL" id="KAK3078553.1"/>
    </source>
</evidence>
<evidence type="ECO:0000313" key="2">
    <source>
        <dbReference type="Proteomes" id="UP001186974"/>
    </source>
</evidence>
<gene>
    <name evidence="1" type="ORF">LTS18_007211</name>
</gene>
<name>A0ACC3DPK6_9PEZI</name>
<organism evidence="1 2">
    <name type="scientific">Coniosporium uncinatum</name>
    <dbReference type="NCBI Taxonomy" id="93489"/>
    <lineage>
        <taxon>Eukaryota</taxon>
        <taxon>Fungi</taxon>
        <taxon>Dikarya</taxon>
        <taxon>Ascomycota</taxon>
        <taxon>Pezizomycotina</taxon>
        <taxon>Dothideomycetes</taxon>
        <taxon>Dothideomycetes incertae sedis</taxon>
        <taxon>Coniosporium</taxon>
    </lineage>
</organism>
<proteinExistence type="predicted"/>
<comment type="caution">
    <text evidence="1">The sequence shown here is derived from an EMBL/GenBank/DDBJ whole genome shotgun (WGS) entry which is preliminary data.</text>
</comment>
<accession>A0ACC3DPK6</accession>
<dbReference type="Proteomes" id="UP001186974">
    <property type="component" value="Unassembled WGS sequence"/>
</dbReference>